<keyword evidence="2" id="KW-0489">Methyltransferase</keyword>
<dbReference type="SUPFAM" id="SSF53335">
    <property type="entry name" value="S-adenosyl-L-methionine-dependent methyltransferases"/>
    <property type="match status" value="1"/>
</dbReference>
<proteinExistence type="predicted"/>
<protein>
    <submittedName>
        <fullName evidence="2">Demethylmenaquinone methyltransferase</fullName>
    </submittedName>
</protein>
<dbReference type="PANTHER" id="PTHR43861">
    <property type="entry name" value="TRANS-ACONITATE 2-METHYLTRANSFERASE-RELATED"/>
    <property type="match status" value="1"/>
</dbReference>
<dbReference type="Proteomes" id="UP000660729">
    <property type="component" value="Unassembled WGS sequence"/>
</dbReference>
<dbReference type="EMBL" id="JABCIY010000193">
    <property type="protein sequence ID" value="KAF7189222.1"/>
    <property type="molecule type" value="Genomic_DNA"/>
</dbReference>
<gene>
    <name evidence="2" type="ORF">HII31_09375</name>
</gene>
<sequence>MAHHNQASDIGSVYDNRAESYDDSWHPRFARHMVEIAKLKPGEAVLDLACGTGLATLCASAAVQEHGSVVGIDISAGMLAQATQKLQHHNINNVELHQHSITDLDQLPELNGKQFDAILCCSALVLLQDPGAAIKQWATYLKPGGRIVVDVIHPQDQLPGITFERVGKRCNLPVPFYRLNFGGPEDLRQMCEQAGLTRVEILSVSQIDRPELNDLKDFLTDIDTPRPCREYDLKEAECIFDAHVDGPATRHLGRPQVREEAKKIFKDEWAKLADKQGKIKQVDCVFVAVASRP</sequence>
<keyword evidence="3" id="KW-1185">Reference proteome</keyword>
<dbReference type="InterPro" id="IPR029063">
    <property type="entry name" value="SAM-dependent_MTases_sf"/>
</dbReference>
<feature type="domain" description="Methyltransferase" evidence="1">
    <location>
        <begin position="40"/>
        <end position="166"/>
    </location>
</feature>
<comment type="caution">
    <text evidence="2">The sequence shown here is derived from an EMBL/GenBank/DDBJ whole genome shotgun (WGS) entry which is preliminary data.</text>
</comment>
<keyword evidence="2" id="KW-0808">Transferase</keyword>
<dbReference type="OrthoDB" id="6329284at2759"/>
<dbReference type="InterPro" id="IPR025714">
    <property type="entry name" value="Methyltranfer_dom"/>
</dbReference>
<dbReference type="Pfam" id="PF13847">
    <property type="entry name" value="Methyltransf_31"/>
    <property type="match status" value="1"/>
</dbReference>
<dbReference type="Gene3D" id="3.40.50.150">
    <property type="entry name" value="Vaccinia Virus protein VP39"/>
    <property type="match status" value="1"/>
</dbReference>
<accession>A0A8H6VG39</accession>
<dbReference type="PANTHER" id="PTHR43861:SF1">
    <property type="entry name" value="TRANS-ACONITATE 2-METHYLTRANSFERASE"/>
    <property type="match status" value="1"/>
</dbReference>
<dbReference type="CDD" id="cd02440">
    <property type="entry name" value="AdoMet_MTases"/>
    <property type="match status" value="1"/>
</dbReference>
<dbReference type="AlphaFoldDB" id="A0A8H6VG39"/>
<evidence type="ECO:0000313" key="3">
    <source>
        <dbReference type="Proteomes" id="UP000660729"/>
    </source>
</evidence>
<evidence type="ECO:0000313" key="2">
    <source>
        <dbReference type="EMBL" id="KAF7189222.1"/>
    </source>
</evidence>
<dbReference type="GO" id="GO:0008168">
    <property type="term" value="F:methyltransferase activity"/>
    <property type="evidence" value="ECO:0007669"/>
    <property type="project" value="UniProtKB-KW"/>
</dbReference>
<reference evidence="2" key="1">
    <citation type="submission" date="2020-04" db="EMBL/GenBank/DDBJ databases">
        <title>Draft genome resource of the tomato pathogen Pseudocercospora fuligena.</title>
        <authorList>
            <person name="Zaccaron A."/>
        </authorList>
    </citation>
    <scope>NUCLEOTIDE SEQUENCE</scope>
    <source>
        <strain evidence="2">PF001</strain>
    </source>
</reference>
<dbReference type="GO" id="GO:0032259">
    <property type="term" value="P:methylation"/>
    <property type="evidence" value="ECO:0007669"/>
    <property type="project" value="UniProtKB-KW"/>
</dbReference>
<evidence type="ECO:0000259" key="1">
    <source>
        <dbReference type="Pfam" id="PF13847"/>
    </source>
</evidence>
<organism evidence="2 3">
    <name type="scientific">Pseudocercospora fuligena</name>
    <dbReference type="NCBI Taxonomy" id="685502"/>
    <lineage>
        <taxon>Eukaryota</taxon>
        <taxon>Fungi</taxon>
        <taxon>Dikarya</taxon>
        <taxon>Ascomycota</taxon>
        <taxon>Pezizomycotina</taxon>
        <taxon>Dothideomycetes</taxon>
        <taxon>Dothideomycetidae</taxon>
        <taxon>Mycosphaerellales</taxon>
        <taxon>Mycosphaerellaceae</taxon>
        <taxon>Pseudocercospora</taxon>
    </lineage>
</organism>
<name>A0A8H6VG39_9PEZI</name>